<reference evidence="2 3" key="1">
    <citation type="journal article" date="2021" name="Elife">
        <title>Chloroplast acquisition without the gene transfer in kleptoplastic sea slugs, Plakobranchus ocellatus.</title>
        <authorList>
            <person name="Maeda T."/>
            <person name="Takahashi S."/>
            <person name="Yoshida T."/>
            <person name="Shimamura S."/>
            <person name="Takaki Y."/>
            <person name="Nagai Y."/>
            <person name="Toyoda A."/>
            <person name="Suzuki Y."/>
            <person name="Arimoto A."/>
            <person name="Ishii H."/>
            <person name="Satoh N."/>
            <person name="Nishiyama T."/>
            <person name="Hasebe M."/>
            <person name="Maruyama T."/>
            <person name="Minagawa J."/>
            <person name="Obokata J."/>
            <person name="Shigenobu S."/>
        </authorList>
    </citation>
    <scope>NUCLEOTIDE SEQUENCE [LARGE SCALE GENOMIC DNA]</scope>
</reference>
<organism evidence="2 3">
    <name type="scientific">Plakobranchus ocellatus</name>
    <dbReference type="NCBI Taxonomy" id="259542"/>
    <lineage>
        <taxon>Eukaryota</taxon>
        <taxon>Metazoa</taxon>
        <taxon>Spiralia</taxon>
        <taxon>Lophotrochozoa</taxon>
        <taxon>Mollusca</taxon>
        <taxon>Gastropoda</taxon>
        <taxon>Heterobranchia</taxon>
        <taxon>Euthyneura</taxon>
        <taxon>Panpulmonata</taxon>
        <taxon>Sacoglossa</taxon>
        <taxon>Placobranchoidea</taxon>
        <taxon>Plakobranchidae</taxon>
        <taxon>Plakobranchus</taxon>
    </lineage>
</organism>
<dbReference type="Proteomes" id="UP000735302">
    <property type="component" value="Unassembled WGS sequence"/>
</dbReference>
<comment type="caution">
    <text evidence="2">The sequence shown here is derived from an EMBL/GenBank/DDBJ whole genome shotgun (WGS) entry which is preliminary data.</text>
</comment>
<gene>
    <name evidence="2" type="ORF">PoB_003420400</name>
</gene>
<dbReference type="AlphaFoldDB" id="A0AAV4AJ06"/>
<feature type="domain" description="Reverse transcriptase/retrotransposon-derived protein RNase H-like" evidence="1">
    <location>
        <begin position="55"/>
        <end position="119"/>
    </location>
</feature>
<dbReference type="InterPro" id="IPR043502">
    <property type="entry name" value="DNA/RNA_pol_sf"/>
</dbReference>
<sequence length="126" mass="14346">MDRDKFLRMPFAMMNSGAIVTRAVEGWTTWWTTYTTCWSTLQPERTTKQLNPITWDDAQERAYHSLKMALKSSLVLHRPDIDSKFVLSTDASDRDLGADLAQNSQGKLFSVACASKNCKIGRENIR</sequence>
<protein>
    <submittedName>
        <fullName evidence="2">Retrovirus-related pol polyprotein from transposon 412</fullName>
    </submittedName>
</protein>
<evidence type="ECO:0000259" key="1">
    <source>
        <dbReference type="Pfam" id="PF17919"/>
    </source>
</evidence>
<dbReference type="InterPro" id="IPR041577">
    <property type="entry name" value="RT_RNaseH_2"/>
</dbReference>
<proteinExistence type="predicted"/>
<evidence type="ECO:0000313" key="3">
    <source>
        <dbReference type="Proteomes" id="UP000735302"/>
    </source>
</evidence>
<dbReference type="EMBL" id="BLXT01003909">
    <property type="protein sequence ID" value="GFO07699.1"/>
    <property type="molecule type" value="Genomic_DNA"/>
</dbReference>
<accession>A0AAV4AJ06</accession>
<dbReference type="Pfam" id="PF17919">
    <property type="entry name" value="RT_RNaseH_2"/>
    <property type="match status" value="1"/>
</dbReference>
<evidence type="ECO:0000313" key="2">
    <source>
        <dbReference type="EMBL" id="GFO07699.1"/>
    </source>
</evidence>
<keyword evidence="3" id="KW-1185">Reference proteome</keyword>
<name>A0AAV4AJ06_9GAST</name>
<dbReference type="SUPFAM" id="SSF56672">
    <property type="entry name" value="DNA/RNA polymerases"/>
    <property type="match status" value="1"/>
</dbReference>